<gene>
    <name evidence="2" type="ORF">BC349_16230</name>
</gene>
<feature type="signal peptide" evidence="1">
    <location>
        <begin position="1"/>
        <end position="17"/>
    </location>
</feature>
<protein>
    <recommendedName>
        <fullName evidence="4">Secretion system C-terminal sorting domain-containing protein</fullName>
    </recommendedName>
</protein>
<comment type="caution">
    <text evidence="2">The sequence shown here is derived from an EMBL/GenBank/DDBJ whole genome shotgun (WGS) entry which is preliminary data.</text>
</comment>
<proteinExistence type="predicted"/>
<keyword evidence="3" id="KW-1185">Reference proteome</keyword>
<reference evidence="2 3" key="1">
    <citation type="submission" date="2016-07" db="EMBL/GenBank/DDBJ databases">
        <title>Genome analysis of Flavihumibacter stibioxidans YS-17.</title>
        <authorList>
            <person name="Shi K."/>
            <person name="Han Y."/>
            <person name="Wang G."/>
        </authorList>
    </citation>
    <scope>NUCLEOTIDE SEQUENCE [LARGE SCALE GENOMIC DNA]</scope>
    <source>
        <strain evidence="2 3">YS-17</strain>
    </source>
</reference>
<evidence type="ECO:0000313" key="2">
    <source>
        <dbReference type="EMBL" id="MBC6492611.1"/>
    </source>
</evidence>
<keyword evidence="1" id="KW-0732">Signal</keyword>
<evidence type="ECO:0000256" key="1">
    <source>
        <dbReference type="SAM" id="SignalP"/>
    </source>
</evidence>
<evidence type="ECO:0008006" key="4">
    <source>
        <dbReference type="Google" id="ProtNLM"/>
    </source>
</evidence>
<dbReference type="RefSeq" id="WP_187257922.1">
    <property type="nucleotide sequence ID" value="NZ_JBHULF010000020.1"/>
</dbReference>
<dbReference type="Proteomes" id="UP000765802">
    <property type="component" value="Unassembled WGS sequence"/>
</dbReference>
<organism evidence="2 3">
    <name type="scientific">Flavihumibacter stibioxidans</name>
    <dbReference type="NCBI Taxonomy" id="1834163"/>
    <lineage>
        <taxon>Bacteria</taxon>
        <taxon>Pseudomonadati</taxon>
        <taxon>Bacteroidota</taxon>
        <taxon>Chitinophagia</taxon>
        <taxon>Chitinophagales</taxon>
        <taxon>Chitinophagaceae</taxon>
        <taxon>Flavihumibacter</taxon>
    </lineage>
</organism>
<sequence>MIMRCWVLLLLTMQAGAQSRWTGSALNNLWADPANWEQAKVPGLQDDVLLDNSLLLSAYRVVLPDSAVKIRTLRIQPVSSYSIVLELPITNLVASVSGSLDPRAFETSGNGYTIQIGAGGTFLNASGSSSGYSLRINDSISILAGGRYIHRTRTGHAELVQQLSRQSGTEKGIFRFENTDAASTISMSGRTFGTLQLSAVAGPSGKISYSSAGTNKAQIRGNLELEPGVTYSLHFDDTIQVDGNLLIDSALFNLSSGNRSSVILLKKDWIQKGGGITETNASGRTGTILLGGNTMQSVSCTGLLTDSIIVSIGNSFGVTLAAPLRLSYGLDLVRGVLYSGTESRLSLAPGATIRADSISRASYIEGDLVLEGLEGGYSFLPLGSSGKQRWISLRGIHGDVSAMYQRESAFSIGEGLGEGIDHVSQLEYWVVTKIRGGQLPDANAVIELSFDDAFSGGVSYLPDLRVAAFNNGLWSDMGNSATSGAAFDKGSVTSTVVEGLGSRVTYFTLASAAAGSNTLPVLFESIRVDKVFNSIYCYWKVTDLADTETFELELSDNGRTFAGAGKVSASRYKTDYRLEIPAGWKSGFCRIIGTDKNGHRYSSRVIRFSRHQSLTDGFQILRPAGTDFVLVNSPGNMAVTIEVFDAKGSLITRKTDYLHKGQNHLELRATNFPAGIYTIRISAPGRILGVQKLVF</sequence>
<dbReference type="EMBL" id="MBUA01000028">
    <property type="protein sequence ID" value="MBC6492611.1"/>
    <property type="molecule type" value="Genomic_DNA"/>
</dbReference>
<feature type="chain" id="PRO_5045792872" description="Secretion system C-terminal sorting domain-containing protein" evidence="1">
    <location>
        <begin position="18"/>
        <end position="695"/>
    </location>
</feature>
<accession>A0ABR7MCC2</accession>
<evidence type="ECO:0000313" key="3">
    <source>
        <dbReference type="Proteomes" id="UP000765802"/>
    </source>
</evidence>
<name>A0ABR7MCC2_9BACT</name>